<dbReference type="RefSeq" id="WP_003030405.1">
    <property type="nucleotide sequence ID" value="NZ_CP185263.1"/>
</dbReference>
<sequence>MNQINSTSEVTLTDLRRLGMQGGATALLDNGEEVKLTKKYGLISRKGYVEGKLVTVATIANYGNIYKSIRTIKRGNILVARKVKRGKQSILQLTGKGYHRPIVPS</sequence>
<dbReference type="GeneID" id="93964490"/>
<comment type="caution">
    <text evidence="1">The sequence shown here is derived from an EMBL/GenBank/DDBJ whole genome shotgun (WGS) entry which is preliminary data.</text>
</comment>
<dbReference type="EMBL" id="JWIY01000001">
    <property type="protein sequence ID" value="KIC79054.1"/>
    <property type="molecule type" value="Genomic_DNA"/>
</dbReference>
<proteinExistence type="predicted"/>
<organism evidence="1 2">
    <name type="scientific">Streptococcus constellatus</name>
    <dbReference type="NCBI Taxonomy" id="76860"/>
    <lineage>
        <taxon>Bacteria</taxon>
        <taxon>Bacillati</taxon>
        <taxon>Bacillota</taxon>
        <taxon>Bacilli</taxon>
        <taxon>Lactobacillales</taxon>
        <taxon>Streptococcaceae</taxon>
        <taxon>Streptococcus</taxon>
        <taxon>Streptococcus anginosus group</taxon>
    </lineage>
</organism>
<evidence type="ECO:0000313" key="1">
    <source>
        <dbReference type="EMBL" id="KIC79054.1"/>
    </source>
</evidence>
<dbReference type="AlphaFoldDB" id="A0A0C1HP36"/>
<evidence type="ECO:0000313" key="2">
    <source>
        <dbReference type="Proteomes" id="UP000031339"/>
    </source>
</evidence>
<reference evidence="1 2" key="1">
    <citation type="submission" date="2014-12" db="EMBL/GenBank/DDBJ databases">
        <title>Partial genome sequence of Streptococcus constellatus KCOM 1650 (= ChDC B144).</title>
        <authorList>
            <person name="Kook J.-K."/>
            <person name="Park S.-N."/>
            <person name="Lim Y.K."/>
            <person name="Jo E."/>
        </authorList>
    </citation>
    <scope>NUCLEOTIDE SEQUENCE [LARGE SCALE GENOMIC DNA]</scope>
    <source>
        <strain evidence="1 2">KCOM 1650</strain>
    </source>
</reference>
<name>A0A0C1HP36_STRCV</name>
<dbReference type="OrthoDB" id="2232771at2"/>
<gene>
    <name evidence="1" type="ORF">RN79_05715</name>
</gene>
<dbReference type="Proteomes" id="UP000031339">
    <property type="component" value="Unassembled WGS sequence"/>
</dbReference>
<protein>
    <submittedName>
        <fullName evidence="1">Uncharacterized protein</fullName>
    </submittedName>
</protein>
<accession>A0A0C1HP36</accession>